<evidence type="ECO:0000256" key="7">
    <source>
        <dbReference type="SAM" id="SignalP"/>
    </source>
</evidence>
<dbReference type="KEGG" id="rcu:8270579"/>
<keyword evidence="4" id="KW-0372">Hormone</keyword>
<evidence type="ECO:0000256" key="5">
    <source>
        <dbReference type="ARBA" id="ARBA00022729"/>
    </source>
</evidence>
<keyword evidence="5 7" id="KW-0732">Signal</keyword>
<dbReference type="GO" id="GO:0005179">
    <property type="term" value="F:hormone activity"/>
    <property type="evidence" value="ECO:0007669"/>
    <property type="project" value="UniProtKB-KW"/>
</dbReference>
<gene>
    <name evidence="8" type="ORF">RCOM_1552400</name>
</gene>
<evidence type="ECO:0000313" key="8">
    <source>
        <dbReference type="EMBL" id="EEF41748.1"/>
    </source>
</evidence>
<accession>B9S3P3</accession>
<protein>
    <submittedName>
        <fullName evidence="8">RALFL33, putative</fullName>
    </submittedName>
</protein>
<organism evidence="8 9">
    <name type="scientific">Ricinus communis</name>
    <name type="common">Castor bean</name>
    <dbReference type="NCBI Taxonomy" id="3988"/>
    <lineage>
        <taxon>Eukaryota</taxon>
        <taxon>Viridiplantae</taxon>
        <taxon>Streptophyta</taxon>
        <taxon>Embryophyta</taxon>
        <taxon>Tracheophyta</taxon>
        <taxon>Spermatophyta</taxon>
        <taxon>Magnoliopsida</taxon>
        <taxon>eudicotyledons</taxon>
        <taxon>Gunneridae</taxon>
        <taxon>Pentapetalae</taxon>
        <taxon>rosids</taxon>
        <taxon>fabids</taxon>
        <taxon>Malpighiales</taxon>
        <taxon>Euphorbiaceae</taxon>
        <taxon>Acalyphoideae</taxon>
        <taxon>Acalypheae</taxon>
        <taxon>Ricinus</taxon>
    </lineage>
</organism>
<dbReference type="Proteomes" id="UP000008311">
    <property type="component" value="Unassembled WGS sequence"/>
</dbReference>
<evidence type="ECO:0000256" key="6">
    <source>
        <dbReference type="ARBA" id="ARBA00023157"/>
    </source>
</evidence>
<comment type="similarity">
    <text evidence="2">Belongs to the plant rapid alkalinization factor (RALF) family.</text>
</comment>
<dbReference type="InterPro" id="IPR008801">
    <property type="entry name" value="RALF"/>
</dbReference>
<dbReference type="AlphaFoldDB" id="B9S3P3"/>
<dbReference type="EMBL" id="EQ973861">
    <property type="protein sequence ID" value="EEF41748.1"/>
    <property type="molecule type" value="Genomic_DNA"/>
</dbReference>
<reference evidence="9" key="1">
    <citation type="journal article" date="2010" name="Nat. Biotechnol.">
        <title>Draft genome sequence of the oilseed species Ricinus communis.</title>
        <authorList>
            <person name="Chan A.P."/>
            <person name="Crabtree J."/>
            <person name="Zhao Q."/>
            <person name="Lorenzi H."/>
            <person name="Orvis J."/>
            <person name="Puiu D."/>
            <person name="Melake-Berhan A."/>
            <person name="Jones K.M."/>
            <person name="Redman J."/>
            <person name="Chen G."/>
            <person name="Cahoon E.B."/>
            <person name="Gedil M."/>
            <person name="Stanke M."/>
            <person name="Haas B.J."/>
            <person name="Wortman J.R."/>
            <person name="Fraser-Liggett C.M."/>
            <person name="Ravel J."/>
            <person name="Rabinowicz P.D."/>
        </authorList>
    </citation>
    <scope>NUCLEOTIDE SEQUENCE [LARGE SCALE GENOMIC DNA]</scope>
    <source>
        <strain evidence="9">cv. Hale</strain>
    </source>
</reference>
<evidence type="ECO:0000313" key="9">
    <source>
        <dbReference type="Proteomes" id="UP000008311"/>
    </source>
</evidence>
<evidence type="ECO:0000256" key="2">
    <source>
        <dbReference type="ARBA" id="ARBA00009178"/>
    </source>
</evidence>
<dbReference type="GO" id="GO:0019722">
    <property type="term" value="P:calcium-mediated signaling"/>
    <property type="evidence" value="ECO:0000318"/>
    <property type="project" value="GO_Central"/>
</dbReference>
<dbReference type="OMA" id="YRRVLWG"/>
<comment type="subcellular location">
    <subcellularLocation>
        <location evidence="1">Secreted</location>
    </subcellularLocation>
</comment>
<feature type="chain" id="PRO_5002891538" evidence="7">
    <location>
        <begin position="22"/>
        <end position="122"/>
    </location>
</feature>
<evidence type="ECO:0000256" key="3">
    <source>
        <dbReference type="ARBA" id="ARBA00022525"/>
    </source>
</evidence>
<dbReference type="GO" id="GO:0005576">
    <property type="term" value="C:extracellular region"/>
    <property type="evidence" value="ECO:0007669"/>
    <property type="project" value="UniProtKB-SubCell"/>
</dbReference>
<dbReference type="OrthoDB" id="1921542at2759"/>
<dbReference type="PANTHER" id="PTHR33136">
    <property type="entry name" value="RAPID ALKALINIZATION FACTOR-LIKE"/>
    <property type="match status" value="1"/>
</dbReference>
<name>B9S3P3_RICCO</name>
<keyword evidence="6" id="KW-1015">Disulfide bond</keyword>
<keyword evidence="9" id="KW-1185">Reference proteome</keyword>
<evidence type="ECO:0000256" key="4">
    <source>
        <dbReference type="ARBA" id="ARBA00022702"/>
    </source>
</evidence>
<keyword evidence="3" id="KW-0964">Secreted</keyword>
<proteinExistence type="inferred from homology"/>
<dbReference type="Pfam" id="PF05498">
    <property type="entry name" value="RALF"/>
    <property type="match status" value="1"/>
</dbReference>
<feature type="signal peptide" evidence="7">
    <location>
        <begin position="1"/>
        <end position="21"/>
    </location>
</feature>
<evidence type="ECO:0000256" key="1">
    <source>
        <dbReference type="ARBA" id="ARBA00004613"/>
    </source>
</evidence>
<dbReference type="GO" id="GO:0040008">
    <property type="term" value="P:regulation of growth"/>
    <property type="evidence" value="ECO:0007669"/>
    <property type="project" value="UniProtKB-ARBA"/>
</dbReference>
<dbReference type="PANTHER" id="PTHR33136:SF4">
    <property type="entry name" value="PROTEIN RALF-LIKE 32"/>
    <property type="match status" value="1"/>
</dbReference>
<dbReference type="InParanoid" id="B9S3P3"/>
<sequence>MWKSICYHLLATLVVIVLVLEEVTFKSEVAAIVLQATCTRNTQCSATMAERSDTDEEELLMESETSQRLLLGGKFISPGTLRRNIPACGNAERGDPYSATCLPPPSNPYNRGCLRYYKCRHQ</sequence>